<dbReference type="PROSITE" id="PS50050">
    <property type="entry name" value="TNFR_NGFR_2"/>
    <property type="match status" value="1"/>
</dbReference>
<feature type="domain" description="Death" evidence="18">
    <location>
        <begin position="191"/>
        <end position="259"/>
    </location>
</feature>
<evidence type="ECO:0000256" key="1">
    <source>
        <dbReference type="ARBA" id="ARBA00004251"/>
    </source>
</evidence>
<evidence type="ECO:0000256" key="12">
    <source>
        <dbReference type="ARBA" id="ARBA00023288"/>
    </source>
</evidence>
<reference evidence="20" key="3">
    <citation type="submission" date="2025-09" db="UniProtKB">
        <authorList>
            <consortium name="Ensembl"/>
        </authorList>
    </citation>
    <scope>IDENTIFICATION</scope>
</reference>
<comment type="subcellular location">
    <subcellularLocation>
        <location evidence="1">Cell membrane</location>
        <topology evidence="1">Single-pass type I membrane protein</topology>
    </subcellularLocation>
    <subcellularLocation>
        <location evidence="2">Membrane raft</location>
    </subcellularLocation>
</comment>
<evidence type="ECO:0000256" key="2">
    <source>
        <dbReference type="ARBA" id="ARBA00004285"/>
    </source>
</evidence>
<keyword evidence="9" id="KW-0564">Palmitate</keyword>
<dbReference type="GO" id="GO:0006924">
    <property type="term" value="P:activation-induced cell death of T cells"/>
    <property type="evidence" value="ECO:0007669"/>
    <property type="project" value="TreeGrafter"/>
</dbReference>
<evidence type="ECO:0000256" key="14">
    <source>
        <dbReference type="ARBA" id="ARBA00032338"/>
    </source>
</evidence>
<dbReference type="Proteomes" id="UP000694580">
    <property type="component" value="Chromosome 8"/>
</dbReference>
<dbReference type="GO" id="GO:0032872">
    <property type="term" value="P:regulation of stress-activated MAPK cascade"/>
    <property type="evidence" value="ECO:0007669"/>
    <property type="project" value="TreeGrafter"/>
</dbReference>
<feature type="transmembrane region" description="Helical" evidence="17">
    <location>
        <begin position="120"/>
        <end position="143"/>
    </location>
</feature>
<protein>
    <recommendedName>
        <fullName evidence="3">Tumor necrosis factor receptor superfamily member 6</fullName>
    </recommendedName>
    <alternativeName>
        <fullName evidence="14">Apo-1 antigen</fullName>
    </alternativeName>
    <alternativeName>
        <fullName evidence="15">Apoptosis-mediating surface antigen FAS</fullName>
    </alternativeName>
    <alternativeName>
        <fullName evidence="13">FASLG receptor</fullName>
    </alternativeName>
</protein>
<evidence type="ECO:0000259" key="19">
    <source>
        <dbReference type="PROSITE" id="PS50050"/>
    </source>
</evidence>
<keyword evidence="8" id="KW-0112">Calmodulin-binding</keyword>
<dbReference type="Ensembl" id="ENSDCDT00010035173.1">
    <property type="protein sequence ID" value="ENSDCDP00010028416.1"/>
    <property type="gene ID" value="ENSDCDG00010018016.1"/>
</dbReference>
<dbReference type="InterPro" id="IPR008063">
    <property type="entry name" value="Fas_rcpt"/>
</dbReference>
<comment type="caution">
    <text evidence="16">Lacks conserved residue(s) required for the propagation of feature annotation.</text>
</comment>
<dbReference type="GO" id="GO:0006955">
    <property type="term" value="P:immune response"/>
    <property type="evidence" value="ECO:0007669"/>
    <property type="project" value="InterPro"/>
</dbReference>
<evidence type="ECO:0000259" key="18">
    <source>
        <dbReference type="PROSITE" id="PS50017"/>
    </source>
</evidence>
<dbReference type="Pfam" id="PF00020">
    <property type="entry name" value="TNFR_c6"/>
    <property type="match status" value="1"/>
</dbReference>
<dbReference type="GO" id="GO:0009897">
    <property type="term" value="C:external side of plasma membrane"/>
    <property type="evidence" value="ECO:0007669"/>
    <property type="project" value="TreeGrafter"/>
</dbReference>
<dbReference type="SUPFAM" id="SSF47986">
    <property type="entry name" value="DEATH domain"/>
    <property type="match status" value="1"/>
</dbReference>
<dbReference type="InterPro" id="IPR011029">
    <property type="entry name" value="DEATH-like_dom_sf"/>
</dbReference>
<dbReference type="AlphaFoldDB" id="A0AAY4C778"/>
<dbReference type="Gene3D" id="2.10.50.10">
    <property type="entry name" value="Tumor Necrosis Factor Receptor, subunit A, domain 2"/>
    <property type="match status" value="2"/>
</dbReference>
<dbReference type="GO" id="GO:0043066">
    <property type="term" value="P:negative regulation of apoptotic process"/>
    <property type="evidence" value="ECO:0007669"/>
    <property type="project" value="TreeGrafter"/>
</dbReference>
<evidence type="ECO:0000256" key="16">
    <source>
        <dbReference type="PROSITE-ProRule" id="PRU00206"/>
    </source>
</evidence>
<evidence type="ECO:0000256" key="7">
    <source>
        <dbReference type="ARBA" id="ARBA00022737"/>
    </source>
</evidence>
<sequence>MYIHIHTSGQHREDYCSSSSGTKCLPCVKGTYMTHSNSKDSCEICSVCDKSANREIKEDCTVTSDTVCKCLEGFYCAEGDCIACHPCAVKNIIKQCNCNLFMISVTFFCRSNAPRPEVTWLAGVLPLVLLVLLVLLACVVFYLKKKKKLCVGKYFLPDRNSVSKHDLPSVYVDLMQYATDIAEKLGYKNMEKVALNTGFTQIQLDGIRSDFPSDHAERTRRLLIMWIEHQDTANRCERLLTTLRRLNLKHSADEIEKMIRDGVAS</sequence>
<evidence type="ECO:0000256" key="3">
    <source>
        <dbReference type="ARBA" id="ARBA00015761"/>
    </source>
</evidence>
<evidence type="ECO:0000313" key="20">
    <source>
        <dbReference type="Ensembl" id="ENSDCDP00010028416.1"/>
    </source>
</evidence>
<dbReference type="SMART" id="SM00208">
    <property type="entry name" value="TNFR"/>
    <property type="match status" value="1"/>
</dbReference>
<dbReference type="PROSITE" id="PS00652">
    <property type="entry name" value="TNFR_NGFR_1"/>
    <property type="match status" value="1"/>
</dbReference>
<evidence type="ECO:0000256" key="11">
    <source>
        <dbReference type="ARBA" id="ARBA00023180"/>
    </source>
</evidence>
<feature type="domain" description="TNFR-Cys" evidence="19">
    <location>
        <begin position="26"/>
        <end position="68"/>
    </location>
</feature>
<evidence type="ECO:0000256" key="6">
    <source>
        <dbReference type="ARBA" id="ARBA00022729"/>
    </source>
</evidence>
<dbReference type="PANTHER" id="PTHR46874">
    <property type="entry name" value="TUMOR NECROSIS FACTOR RECEPTOR SUPERFAMILY MEMBER 6"/>
    <property type="match status" value="1"/>
</dbReference>
<reference evidence="20 21" key="1">
    <citation type="submission" date="2020-06" db="EMBL/GenBank/DDBJ databases">
        <authorList>
            <consortium name="Wellcome Sanger Institute Data Sharing"/>
        </authorList>
    </citation>
    <scope>NUCLEOTIDE SEQUENCE [LARGE SCALE GENOMIC DNA]</scope>
</reference>
<evidence type="ECO:0000256" key="8">
    <source>
        <dbReference type="ARBA" id="ARBA00022860"/>
    </source>
</evidence>
<keyword evidence="10 16" id="KW-1015">Disulfide bond</keyword>
<dbReference type="GO" id="GO:0097049">
    <property type="term" value="P:motor neuron apoptotic process"/>
    <property type="evidence" value="ECO:0007669"/>
    <property type="project" value="TreeGrafter"/>
</dbReference>
<dbReference type="GO" id="GO:0005516">
    <property type="term" value="F:calmodulin binding"/>
    <property type="evidence" value="ECO:0007669"/>
    <property type="project" value="UniProtKB-KW"/>
</dbReference>
<evidence type="ECO:0000256" key="13">
    <source>
        <dbReference type="ARBA" id="ARBA00030181"/>
    </source>
</evidence>
<dbReference type="GO" id="GO:0097192">
    <property type="term" value="P:extrinsic apoptotic signaling pathway in absence of ligand"/>
    <property type="evidence" value="ECO:0007669"/>
    <property type="project" value="TreeGrafter"/>
</dbReference>
<dbReference type="GO" id="GO:0031265">
    <property type="term" value="C:CD95 death-inducing signaling complex"/>
    <property type="evidence" value="ECO:0007669"/>
    <property type="project" value="TreeGrafter"/>
</dbReference>
<evidence type="ECO:0000256" key="10">
    <source>
        <dbReference type="ARBA" id="ARBA00023157"/>
    </source>
</evidence>
<dbReference type="PRINTS" id="PR01680">
    <property type="entry name" value="TNFACTORR6"/>
</dbReference>
<evidence type="ECO:0000256" key="15">
    <source>
        <dbReference type="ARBA" id="ARBA00032502"/>
    </source>
</evidence>
<keyword evidence="11" id="KW-0325">Glycoprotein</keyword>
<organism evidence="20 21">
    <name type="scientific">Denticeps clupeoides</name>
    <name type="common">denticle herring</name>
    <dbReference type="NCBI Taxonomy" id="299321"/>
    <lineage>
        <taxon>Eukaryota</taxon>
        <taxon>Metazoa</taxon>
        <taxon>Chordata</taxon>
        <taxon>Craniata</taxon>
        <taxon>Vertebrata</taxon>
        <taxon>Euteleostomi</taxon>
        <taxon>Actinopterygii</taxon>
        <taxon>Neopterygii</taxon>
        <taxon>Teleostei</taxon>
        <taxon>Clupei</taxon>
        <taxon>Clupeiformes</taxon>
        <taxon>Denticipitoidei</taxon>
        <taxon>Denticipitidae</taxon>
        <taxon>Denticeps</taxon>
    </lineage>
</organism>
<feature type="repeat" description="TNFR-Cys" evidence="16">
    <location>
        <begin position="26"/>
        <end position="68"/>
    </location>
</feature>
<evidence type="ECO:0000256" key="5">
    <source>
        <dbReference type="ARBA" id="ARBA00022703"/>
    </source>
</evidence>
<dbReference type="PANTHER" id="PTHR46874:SF1">
    <property type="entry name" value="TUMOR NECROSIS FACTOR RECEPTOR SUPERFAMILY MEMBER 6"/>
    <property type="match status" value="1"/>
</dbReference>
<dbReference type="GO" id="GO:0097527">
    <property type="term" value="P:necroptotic signaling pathway"/>
    <property type="evidence" value="ECO:0007669"/>
    <property type="project" value="TreeGrafter"/>
</dbReference>
<name>A0AAY4C778_9TELE</name>
<feature type="disulfide bond" evidence="16">
    <location>
        <begin position="27"/>
        <end position="42"/>
    </location>
</feature>
<dbReference type="InterPro" id="IPR000488">
    <property type="entry name" value="Death_dom"/>
</dbReference>
<keyword evidence="6" id="KW-0732">Signal</keyword>
<reference evidence="20" key="2">
    <citation type="submission" date="2025-08" db="UniProtKB">
        <authorList>
            <consortium name="Ensembl"/>
        </authorList>
    </citation>
    <scope>IDENTIFICATION</scope>
</reference>
<evidence type="ECO:0000313" key="21">
    <source>
        <dbReference type="Proteomes" id="UP000694580"/>
    </source>
</evidence>
<keyword evidence="21" id="KW-1185">Reference proteome</keyword>
<proteinExistence type="predicted"/>
<keyword evidence="17" id="KW-0472">Membrane</keyword>
<dbReference type="GO" id="GO:0045121">
    <property type="term" value="C:membrane raft"/>
    <property type="evidence" value="ECO:0007669"/>
    <property type="project" value="UniProtKB-SubCell"/>
</dbReference>
<gene>
    <name evidence="20" type="primary">fas</name>
</gene>
<dbReference type="PROSITE" id="PS50017">
    <property type="entry name" value="DEATH_DOMAIN"/>
    <property type="match status" value="1"/>
</dbReference>
<keyword evidence="7" id="KW-0677">Repeat</keyword>
<dbReference type="GeneTree" id="ENSGT00950000183126"/>
<keyword evidence="17" id="KW-0812">Transmembrane</keyword>
<evidence type="ECO:0000256" key="4">
    <source>
        <dbReference type="ARBA" id="ARBA00022475"/>
    </source>
</evidence>
<keyword evidence="12" id="KW-0449">Lipoprotein</keyword>
<keyword evidence="5" id="KW-0053">Apoptosis</keyword>
<dbReference type="SUPFAM" id="SSF57586">
    <property type="entry name" value="TNF receptor-like"/>
    <property type="match status" value="2"/>
</dbReference>
<keyword evidence="4" id="KW-1003">Cell membrane</keyword>
<evidence type="ECO:0000256" key="9">
    <source>
        <dbReference type="ARBA" id="ARBA00023139"/>
    </source>
</evidence>
<dbReference type="Gene3D" id="1.10.533.10">
    <property type="entry name" value="Death Domain, Fas"/>
    <property type="match status" value="1"/>
</dbReference>
<dbReference type="GO" id="GO:0005031">
    <property type="term" value="F:tumor necrosis factor receptor activity"/>
    <property type="evidence" value="ECO:0007669"/>
    <property type="project" value="TreeGrafter"/>
</dbReference>
<accession>A0AAY4C778</accession>
<dbReference type="InterPro" id="IPR001368">
    <property type="entry name" value="TNFR/NGFR_Cys_rich_reg"/>
</dbReference>
<dbReference type="Pfam" id="PF00531">
    <property type="entry name" value="Death"/>
    <property type="match status" value="1"/>
</dbReference>
<evidence type="ECO:0000256" key="17">
    <source>
        <dbReference type="SAM" id="Phobius"/>
    </source>
</evidence>
<keyword evidence="17" id="KW-1133">Transmembrane helix</keyword>